<reference evidence="1" key="1">
    <citation type="journal article" date="2014" name="Front. Microbiol.">
        <title>High frequency of phylogenetically diverse reductive dehalogenase-homologous genes in deep subseafloor sedimentary metagenomes.</title>
        <authorList>
            <person name="Kawai M."/>
            <person name="Futagami T."/>
            <person name="Toyoda A."/>
            <person name="Takaki Y."/>
            <person name="Nishi S."/>
            <person name="Hori S."/>
            <person name="Arai W."/>
            <person name="Tsubouchi T."/>
            <person name="Morono Y."/>
            <person name="Uchiyama I."/>
            <person name="Ito T."/>
            <person name="Fujiyama A."/>
            <person name="Inagaki F."/>
            <person name="Takami H."/>
        </authorList>
    </citation>
    <scope>NUCLEOTIDE SEQUENCE</scope>
    <source>
        <strain evidence="1">Expedition CK06-06</strain>
    </source>
</reference>
<comment type="caution">
    <text evidence="1">The sequence shown here is derived from an EMBL/GenBank/DDBJ whole genome shotgun (WGS) entry which is preliminary data.</text>
</comment>
<name>X1D7A1_9ZZZZ</name>
<gene>
    <name evidence="1" type="ORF">S01H4_42614</name>
</gene>
<feature type="non-terminal residue" evidence="1">
    <location>
        <position position="85"/>
    </location>
</feature>
<sequence>MIPQIQVLHTDLDWQTQLRDAIKSGRQLLDHLDLRSDDVGYSEEAAADFPVKVPMAFVHRMQRGDPRDPLLLQALSRELELLESP</sequence>
<proteinExistence type="predicted"/>
<organism evidence="1">
    <name type="scientific">marine sediment metagenome</name>
    <dbReference type="NCBI Taxonomy" id="412755"/>
    <lineage>
        <taxon>unclassified sequences</taxon>
        <taxon>metagenomes</taxon>
        <taxon>ecological metagenomes</taxon>
    </lineage>
</organism>
<accession>X1D7A1</accession>
<evidence type="ECO:0000313" key="1">
    <source>
        <dbReference type="EMBL" id="GAG92356.1"/>
    </source>
</evidence>
<dbReference type="AlphaFoldDB" id="X1D7A1"/>
<protein>
    <submittedName>
        <fullName evidence="1">Uncharacterized protein</fullName>
    </submittedName>
</protein>
<dbReference type="EMBL" id="BART01023421">
    <property type="protein sequence ID" value="GAG92356.1"/>
    <property type="molecule type" value="Genomic_DNA"/>
</dbReference>